<dbReference type="InterPro" id="IPR034197">
    <property type="entry name" value="Peptidases_S8_3"/>
</dbReference>
<dbReference type="PROSITE" id="PS50222">
    <property type="entry name" value="EF_HAND_2"/>
    <property type="match status" value="2"/>
</dbReference>
<accession>A0A9J6A780</accession>
<evidence type="ECO:0000256" key="8">
    <source>
        <dbReference type="ARBA" id="ARBA00022837"/>
    </source>
</evidence>
<dbReference type="InterPro" id="IPR045051">
    <property type="entry name" value="SBT"/>
</dbReference>
<dbReference type="SUPFAM" id="SSF52743">
    <property type="entry name" value="Subtilisin-like"/>
    <property type="match status" value="1"/>
</dbReference>
<sequence length="1284" mass="140577">MAPPSHTLQLPLFLTCSFFLTLTLTLGEKQSYIIRVQNDLKPSVFSDVEHWYSSTLSSLRYNPLKSTDQDEEFLHVYKTVFHGFSAKLTAQEAQQLATFDGVLSVLPDRLRQLHTTRSPHFMGLDSASTMSNLVTESDSGSNVVIGVLDTGIWPERPSFHDQGMGPIPSFWKGECTVGENFTKANCNKKIIGARYFTSGYLAKMGSMNSSTDIKSARDTEGHGTHTASTAAGRAVGDASFLGLAKGVAVGIAPKARIAAYKVCWKRGCMDSDILAGFDKAVEDGVNIISISIGGSAVPYNLDPIAIGSFGAMEKGVFISASAGNEGPRSMSVTNVAPWITTVGASTIDRKFPADLVLGNGKRITGSSIYRGDDPLHDINNFQHLPLIYGGNASVGLRNGARHSSSFSSATCMPDSLDKERVRGKIVVCDRGGTPRVSKGEIVKDAGGVGVVVANIFPMGEGLVADAHLIPGLGVTESAGNLIRDYINSNANPTATMTFSGTQVGVKPAPVVASFSSRGPSAESIFVLKPDVIAPGVNILAAWPDGVAPTELSSDQCRTQFNIASGTSMSCPHVSGLAALLKGAHPYWSPAMIRSALMTTAYTQDQQGNPLLDETSYNISTTMDMGAGHVDPEKAVDPGLVYDITADDYLNFLCASNYSGRDIKQITKRSGKCRGKHDHKPWNLNYPAISVAIYTTQLQEPAIVQVTRTVTHVGETPSTYTVSVTNPKGVNVTVTPTSMNFREKGDKQSYVVRIKAEKKAVTSLNAVIKVGKLSWSNGKQHVVSPLVVSSAFFRTFKPAIRVLAAPQNPLFLRSICTKSNASNENPTLFGSGLIIAASTIALYYISSSSHHVSYADSGQDLGKKSTFLFGDSYRKKVFFKYEKRLRLQSPPEKVFEYFASYRTPGGEVYMTPGDLMRAIVPVFPPSQTTGIRGGNLKGESASSELHCAPSQFFMLFDTDNDGLISFPEYIFFVTLLSIPEPSFSQAFQMFDIDNDGYDARLDNDLFIEKTSFTRIVGVLISFINRGVDKEEFKRMMELMRTANRQGARHRNGMRFGLKVTGSVDEGGLLEYFFGKDGKGRLEQEKFVQFLRDLHNEVWFSFSKKYNIVSSKNVRFDSNSLYGFQISRLEFAHYDYKSQGSISAKDFALSMVASADISHIDKFLDRVEDLDDEKQLRDVRITFKEFMNLAELRKELPSFSQSILSYAKNGLLSKQELKRAANQVCSISLSDNVVDLIFFMFDLDCDGTLSSDEFLRVLQRREQESSQPRESSFVGFFSGWLDTTNK</sequence>
<keyword evidence="6 11" id="KW-0378">Hydrolase</keyword>
<dbReference type="CDD" id="cd04852">
    <property type="entry name" value="Peptidases_S8_3"/>
    <property type="match status" value="1"/>
</dbReference>
<dbReference type="EMBL" id="JACXVP010000002">
    <property type="protein sequence ID" value="KAG5620385.1"/>
    <property type="molecule type" value="Genomic_DNA"/>
</dbReference>
<feature type="active site" description="Charge relay system" evidence="10 11">
    <location>
        <position position="567"/>
    </location>
</feature>
<dbReference type="OrthoDB" id="206201at2759"/>
<dbReference type="PROSITE" id="PS00138">
    <property type="entry name" value="SUBTILASE_SER"/>
    <property type="match status" value="1"/>
</dbReference>
<keyword evidence="9" id="KW-0325">Glycoprotein</keyword>
<dbReference type="InterPro" id="IPR041469">
    <property type="entry name" value="Subtilisin-like_FN3"/>
</dbReference>
<dbReference type="Gene3D" id="3.30.70.80">
    <property type="entry name" value="Peptidase S8 propeptide/proteinase inhibitor I9"/>
    <property type="match status" value="1"/>
</dbReference>
<evidence type="ECO:0000256" key="9">
    <source>
        <dbReference type="ARBA" id="ARBA00023180"/>
    </source>
</evidence>
<dbReference type="InterPro" id="IPR002048">
    <property type="entry name" value="EF_hand_dom"/>
</dbReference>
<dbReference type="InterPro" id="IPR018247">
    <property type="entry name" value="EF_Hand_1_Ca_BS"/>
</dbReference>
<dbReference type="Pfam" id="PF13833">
    <property type="entry name" value="EF-hand_8"/>
    <property type="match status" value="1"/>
</dbReference>
<dbReference type="Pfam" id="PF17766">
    <property type="entry name" value="fn3_6"/>
    <property type="match status" value="1"/>
</dbReference>
<keyword evidence="5 12" id="KW-0732">Signal</keyword>
<dbReference type="Gene3D" id="3.50.30.30">
    <property type="match status" value="1"/>
</dbReference>
<organism evidence="14 15">
    <name type="scientific">Solanum commersonii</name>
    <name type="common">Commerson's wild potato</name>
    <name type="synonym">Commerson's nightshade</name>
    <dbReference type="NCBI Taxonomy" id="4109"/>
    <lineage>
        <taxon>Eukaryota</taxon>
        <taxon>Viridiplantae</taxon>
        <taxon>Streptophyta</taxon>
        <taxon>Embryophyta</taxon>
        <taxon>Tracheophyta</taxon>
        <taxon>Spermatophyta</taxon>
        <taxon>Magnoliopsida</taxon>
        <taxon>eudicotyledons</taxon>
        <taxon>Gunneridae</taxon>
        <taxon>Pentapetalae</taxon>
        <taxon>asterids</taxon>
        <taxon>lamiids</taxon>
        <taxon>Solanales</taxon>
        <taxon>Solanaceae</taxon>
        <taxon>Solanoideae</taxon>
        <taxon>Solaneae</taxon>
        <taxon>Solanum</taxon>
    </lineage>
</organism>
<dbReference type="InterPro" id="IPR000209">
    <property type="entry name" value="Peptidase_S8/S53_dom"/>
</dbReference>
<dbReference type="FunFam" id="3.40.50.200:FF:000006">
    <property type="entry name" value="Subtilisin-like protease SBT1.5"/>
    <property type="match status" value="1"/>
</dbReference>
<name>A0A9J6A780_SOLCO</name>
<keyword evidence="8" id="KW-0106">Calcium</keyword>
<evidence type="ECO:0000256" key="7">
    <source>
        <dbReference type="ARBA" id="ARBA00022825"/>
    </source>
</evidence>
<feature type="chain" id="PRO_5039954047" description="EF-hand domain-containing protein" evidence="12">
    <location>
        <begin position="28"/>
        <end position="1284"/>
    </location>
</feature>
<dbReference type="InterPro" id="IPR003137">
    <property type="entry name" value="PA_domain"/>
</dbReference>
<dbReference type="InterPro" id="IPR011992">
    <property type="entry name" value="EF-hand-dom_pair"/>
</dbReference>
<keyword evidence="3" id="KW-0964">Secreted</keyword>
<dbReference type="FunFam" id="3.50.30.30:FF:000005">
    <property type="entry name" value="subtilisin-like protease SBT1.5"/>
    <property type="match status" value="1"/>
</dbReference>
<dbReference type="Gene3D" id="2.60.40.2310">
    <property type="match status" value="1"/>
</dbReference>
<evidence type="ECO:0000256" key="3">
    <source>
        <dbReference type="ARBA" id="ARBA00022525"/>
    </source>
</evidence>
<evidence type="ECO:0000256" key="11">
    <source>
        <dbReference type="PROSITE-ProRule" id="PRU01240"/>
    </source>
</evidence>
<dbReference type="CDD" id="cd02120">
    <property type="entry name" value="PA_subtilisin_like"/>
    <property type="match status" value="1"/>
</dbReference>
<dbReference type="PROSITE" id="PS51892">
    <property type="entry name" value="SUBTILASE"/>
    <property type="match status" value="1"/>
</dbReference>
<dbReference type="GO" id="GO:0004252">
    <property type="term" value="F:serine-type endopeptidase activity"/>
    <property type="evidence" value="ECO:0007669"/>
    <property type="project" value="UniProtKB-UniRule"/>
</dbReference>
<dbReference type="SUPFAM" id="SSF47473">
    <property type="entry name" value="EF-hand"/>
    <property type="match status" value="2"/>
</dbReference>
<evidence type="ECO:0000259" key="13">
    <source>
        <dbReference type="PROSITE" id="PS50222"/>
    </source>
</evidence>
<evidence type="ECO:0000256" key="4">
    <source>
        <dbReference type="ARBA" id="ARBA00022670"/>
    </source>
</evidence>
<dbReference type="GO" id="GO:0006508">
    <property type="term" value="P:proteolysis"/>
    <property type="evidence" value="ECO:0007669"/>
    <property type="project" value="UniProtKB-KW"/>
</dbReference>
<feature type="domain" description="EF-hand" evidence="13">
    <location>
        <begin position="950"/>
        <end position="978"/>
    </location>
</feature>
<feature type="domain" description="EF-hand" evidence="13">
    <location>
        <begin position="1227"/>
        <end position="1262"/>
    </location>
</feature>
<dbReference type="Pfam" id="PF05922">
    <property type="entry name" value="Inhibitor_I9"/>
    <property type="match status" value="1"/>
</dbReference>
<dbReference type="InterPro" id="IPR023828">
    <property type="entry name" value="Peptidase_S8_Ser-AS"/>
</dbReference>
<evidence type="ECO:0000256" key="6">
    <source>
        <dbReference type="ARBA" id="ARBA00022801"/>
    </source>
</evidence>
<evidence type="ECO:0000256" key="12">
    <source>
        <dbReference type="SAM" id="SignalP"/>
    </source>
</evidence>
<feature type="active site" description="Charge relay system" evidence="10 11">
    <location>
        <position position="149"/>
    </location>
</feature>
<dbReference type="GO" id="GO:0048731">
    <property type="term" value="P:system development"/>
    <property type="evidence" value="ECO:0007669"/>
    <property type="project" value="UniProtKB-ARBA"/>
</dbReference>
<comment type="similarity">
    <text evidence="2 11">Belongs to the peptidase S8 family.</text>
</comment>
<reference evidence="14 15" key="1">
    <citation type="submission" date="2020-09" db="EMBL/GenBank/DDBJ databases">
        <title>De no assembly of potato wild relative species, Solanum commersonii.</title>
        <authorList>
            <person name="Cho K."/>
        </authorList>
    </citation>
    <scope>NUCLEOTIDE SEQUENCE [LARGE SCALE GENOMIC DNA]</scope>
    <source>
        <strain evidence="14">LZ3.2</strain>
        <tissue evidence="14">Leaf</tissue>
    </source>
</reference>
<dbReference type="PANTHER" id="PTHR10795">
    <property type="entry name" value="PROPROTEIN CONVERTASE SUBTILISIN/KEXIN"/>
    <property type="match status" value="1"/>
</dbReference>
<dbReference type="InterPro" id="IPR015500">
    <property type="entry name" value="Peptidase_S8_subtilisin-rel"/>
</dbReference>
<keyword evidence="4 11" id="KW-0645">Protease</keyword>
<comment type="caution">
    <text evidence="14">The sequence shown here is derived from an EMBL/GenBank/DDBJ whole genome shotgun (WGS) entry which is preliminary data.</text>
</comment>
<dbReference type="InterPro" id="IPR037045">
    <property type="entry name" value="S8pro/Inhibitor_I9_sf"/>
</dbReference>
<dbReference type="Gene3D" id="3.40.50.200">
    <property type="entry name" value="Peptidase S8/S53 domain"/>
    <property type="match status" value="1"/>
</dbReference>
<dbReference type="GO" id="GO:0005509">
    <property type="term" value="F:calcium ion binding"/>
    <property type="evidence" value="ECO:0007669"/>
    <property type="project" value="InterPro"/>
</dbReference>
<evidence type="ECO:0000313" key="14">
    <source>
        <dbReference type="EMBL" id="KAG5620385.1"/>
    </source>
</evidence>
<dbReference type="Pfam" id="PF13202">
    <property type="entry name" value="EF-hand_5"/>
    <property type="match status" value="1"/>
</dbReference>
<proteinExistence type="inferred from homology"/>
<dbReference type="SMART" id="SM00054">
    <property type="entry name" value="EFh"/>
    <property type="match status" value="2"/>
</dbReference>
<evidence type="ECO:0000256" key="10">
    <source>
        <dbReference type="PIRSR" id="PIRSR615500-1"/>
    </source>
</evidence>
<keyword evidence="7 11" id="KW-0720">Serine protease</keyword>
<dbReference type="GO" id="GO:0005576">
    <property type="term" value="C:extracellular region"/>
    <property type="evidence" value="ECO:0007669"/>
    <property type="project" value="UniProtKB-SubCell"/>
</dbReference>
<feature type="signal peptide" evidence="12">
    <location>
        <begin position="1"/>
        <end position="27"/>
    </location>
</feature>
<evidence type="ECO:0000256" key="1">
    <source>
        <dbReference type="ARBA" id="ARBA00004613"/>
    </source>
</evidence>
<keyword evidence="15" id="KW-1185">Reference proteome</keyword>
<evidence type="ECO:0000256" key="2">
    <source>
        <dbReference type="ARBA" id="ARBA00011073"/>
    </source>
</evidence>
<evidence type="ECO:0000256" key="5">
    <source>
        <dbReference type="ARBA" id="ARBA00022729"/>
    </source>
</evidence>
<comment type="subcellular location">
    <subcellularLocation>
        <location evidence="1">Secreted</location>
    </subcellularLocation>
</comment>
<dbReference type="FunFam" id="3.30.70.80:FF:000003">
    <property type="entry name" value="Subtilisin-like protease SBT1.9"/>
    <property type="match status" value="1"/>
</dbReference>
<dbReference type="Proteomes" id="UP000824120">
    <property type="component" value="Chromosome 2"/>
</dbReference>
<dbReference type="SUPFAM" id="SSF54897">
    <property type="entry name" value="Protease propeptides/inhibitors"/>
    <property type="match status" value="1"/>
</dbReference>
<dbReference type="PRINTS" id="PR00723">
    <property type="entry name" value="SUBTILISIN"/>
</dbReference>
<dbReference type="InterPro" id="IPR036852">
    <property type="entry name" value="Peptidase_S8/S53_dom_sf"/>
</dbReference>
<dbReference type="CDD" id="cd15900">
    <property type="entry name" value="EFh_MICU"/>
    <property type="match status" value="1"/>
</dbReference>
<dbReference type="Pfam" id="PF00082">
    <property type="entry name" value="Peptidase_S8"/>
    <property type="match status" value="1"/>
</dbReference>
<gene>
    <name evidence="14" type="ORF">H5410_005603</name>
</gene>
<protein>
    <recommendedName>
        <fullName evidence="13">EF-hand domain-containing protein</fullName>
    </recommendedName>
</protein>
<feature type="active site" description="Charge relay system" evidence="10 11">
    <location>
        <position position="222"/>
    </location>
</feature>
<dbReference type="Pfam" id="PF02225">
    <property type="entry name" value="PA"/>
    <property type="match status" value="1"/>
</dbReference>
<dbReference type="InterPro" id="IPR010259">
    <property type="entry name" value="S8pro/Inhibitor_I9"/>
</dbReference>
<dbReference type="PROSITE" id="PS00018">
    <property type="entry name" value="EF_HAND_1"/>
    <property type="match status" value="2"/>
</dbReference>
<dbReference type="Gene3D" id="1.10.238.10">
    <property type="entry name" value="EF-hand"/>
    <property type="match status" value="2"/>
</dbReference>
<evidence type="ECO:0000313" key="15">
    <source>
        <dbReference type="Proteomes" id="UP000824120"/>
    </source>
</evidence>